<gene>
    <name evidence="1" type="ORF">BU25DRAFT_339675</name>
</gene>
<keyword evidence="1" id="KW-0378">Hydrolase</keyword>
<evidence type="ECO:0000313" key="2">
    <source>
        <dbReference type="Proteomes" id="UP000799754"/>
    </source>
</evidence>
<sequence>MEVDIAPQFGAELKDGFKTVNAWVSGGIAWLDDIQQFYRERSAIEKEYSQKLSALAKKYYEKKARKVSSLSVGDTPTVTPGSLESASMTTWGAQLNTLEQRATEHEQFATALISQLADPLKTLATRTEELRKLHGDYAAKLERERDGQYAELRKTKGKYDSVCQEVENRRKKLDGAFDHGKNKARNAFEQHQVEMRNVKNTYLITINVTNKQKEMYYHEYVPELLDSMQDLSETRVNKLNAIWSLAASIETQTLTRSTEYLQHLSSEIPRNNPLLDSMMFVRHNAGGWQEPGDFQFEPSPVWLDDGNLAVDESAVTFLRNVLLKTKGSLGDYRRDLDKKLKEVENAKAVRRNIQEGKDKRDEVDVVRAIFAIQEAAHEVAKQKVSAEVEVSTITSVVGDVSIGARNHNFKSQTFKIPTNCDLCGDRIWGLSAKGFDCRDCGYTCHSKCELKVPADCPGEQTKEERRKLKEERQKASHTVTSTNGAATGSQSDMPRLGRSDTVNSMNTLSSGYSATAHRSISGGMSPTVEEPPAEKKAPAAGARKHRVVAPPPAAYIKADDDAPPPASSAPEVKGRMLYTYEAGGEGELTVADGRDVTILEHDGRSSLKLTPMFQYLLDMSLTDCTDGSGWMKVRAGAKEGLVPASYVEILAAATPPTTASTFSSTRPDSTYSASSASTTNLAAQLTGGKKKGPAVAPKRGAKKLKYVEALYEYNAQSDVEHSMAEGERFVLINMDAGEGWADVEKDGVVRSVPANYIQQPIDIFRGRQSNIAALALRKGNSPYRPSVPHSHLHYPQRISQGLSVAQQQFASHARRARVPAAMRALYRRLKTSGRSYAMTLEIEPQTAKQAQLRLAVPEYVTNAAILAFFHLQVAHSCDRTLSAVARAHIHISFRNLVGDPPVRSFTSVYTTRSFCIPGSCFTTTNPQKQHLQDTPAQITTRSLIRTCTLNSNDANMRYQYIAIFAAATAVTVAKPHQRIHRHAQAHVARMARPDSALYAPAPVETVIIYELDGRLISEEEARRGITNGTLRWGDDGVLSSSVKGPVALPTTPPAPSTEVKEPVQIQPTTTQAQQIETQQPTLSTKGTFTPALASTSAAAPPQEPAPASAPDASPDDPNDLVDKDGNCASCDKPFPNGVIPCNQFPYGYGAMPLNNEGLGGWSGIQDPGYRGGDGFDNIRTVVKGSCSDGSCCTEGTYCSYGCPNPYLKLSFPKKQGKTGQTVGGLYCNDQGMLEIADGSIGKTLCGKGSTKMTVKVQNKLKKSVSICRTDYPGTESMTFPLTVGPGETGYLANPDQSKYFFWEGKPTSAHYYVNKQNVPESEACTWGQDGKGVGNWSPTIFGTSFDDIASNVGYSSLKQNELNWNEKLDYSITFTGDGVTNACKYKAPTGKYGQGEKWFDSIQDGCTAGIKEGSTLTLVLTDD</sequence>
<organism evidence="1 2">
    <name type="scientific">Macroventuria anomochaeta</name>
    <dbReference type="NCBI Taxonomy" id="301207"/>
    <lineage>
        <taxon>Eukaryota</taxon>
        <taxon>Fungi</taxon>
        <taxon>Dikarya</taxon>
        <taxon>Ascomycota</taxon>
        <taxon>Pezizomycotina</taxon>
        <taxon>Dothideomycetes</taxon>
        <taxon>Pleosporomycetidae</taxon>
        <taxon>Pleosporales</taxon>
        <taxon>Pleosporineae</taxon>
        <taxon>Didymellaceae</taxon>
        <taxon>Macroventuria</taxon>
    </lineage>
</organism>
<dbReference type="Proteomes" id="UP000799754">
    <property type="component" value="Unassembled WGS sequence"/>
</dbReference>
<comment type="caution">
    <text evidence="1">The sequence shown here is derived from an EMBL/GenBank/DDBJ whole genome shotgun (WGS) entry which is preliminary data.</text>
</comment>
<name>A0ACB6S2Z6_9PLEO</name>
<dbReference type="EMBL" id="MU006713">
    <property type="protein sequence ID" value="KAF2628399.1"/>
    <property type="molecule type" value="Genomic_DNA"/>
</dbReference>
<evidence type="ECO:0000313" key="1">
    <source>
        <dbReference type="EMBL" id="KAF2628399.1"/>
    </source>
</evidence>
<protein>
    <submittedName>
        <fullName evidence="1">Glycoside hydrolase family 132 protein</fullName>
    </submittedName>
</protein>
<proteinExistence type="predicted"/>
<accession>A0ACB6S2Z6</accession>
<keyword evidence="2" id="KW-1185">Reference proteome</keyword>
<reference evidence="1" key="1">
    <citation type="journal article" date="2020" name="Stud. Mycol.">
        <title>101 Dothideomycetes genomes: a test case for predicting lifestyles and emergence of pathogens.</title>
        <authorList>
            <person name="Haridas S."/>
            <person name="Albert R."/>
            <person name="Binder M."/>
            <person name="Bloem J."/>
            <person name="Labutti K."/>
            <person name="Salamov A."/>
            <person name="Andreopoulos B."/>
            <person name="Baker S."/>
            <person name="Barry K."/>
            <person name="Bills G."/>
            <person name="Bluhm B."/>
            <person name="Cannon C."/>
            <person name="Castanera R."/>
            <person name="Culley D."/>
            <person name="Daum C."/>
            <person name="Ezra D."/>
            <person name="Gonzalez J."/>
            <person name="Henrissat B."/>
            <person name="Kuo A."/>
            <person name="Liang C."/>
            <person name="Lipzen A."/>
            <person name="Lutzoni F."/>
            <person name="Magnuson J."/>
            <person name="Mondo S."/>
            <person name="Nolan M."/>
            <person name="Ohm R."/>
            <person name="Pangilinan J."/>
            <person name="Park H.-J."/>
            <person name="Ramirez L."/>
            <person name="Alfaro M."/>
            <person name="Sun H."/>
            <person name="Tritt A."/>
            <person name="Yoshinaga Y."/>
            <person name="Zwiers L.-H."/>
            <person name="Turgeon B."/>
            <person name="Goodwin S."/>
            <person name="Spatafora J."/>
            <person name="Crous P."/>
            <person name="Grigoriev I."/>
        </authorList>
    </citation>
    <scope>NUCLEOTIDE SEQUENCE</scope>
    <source>
        <strain evidence="1">CBS 525.71</strain>
    </source>
</reference>